<dbReference type="Gramene" id="Jr15_11380_p1">
    <property type="protein sequence ID" value="cds.Jr15_11380_p1"/>
    <property type="gene ID" value="Jr15_11380"/>
</dbReference>
<dbReference type="InterPro" id="IPR043017">
    <property type="entry name" value="WIYLD_dom_sf"/>
</dbReference>
<protein>
    <recommendedName>
        <fullName evidence="1">WIYLD domain-containing protein</fullName>
    </recommendedName>
</protein>
<accession>A0A833TA20</accession>
<evidence type="ECO:0000259" key="1">
    <source>
        <dbReference type="Pfam" id="PF10440"/>
    </source>
</evidence>
<reference evidence="2" key="1">
    <citation type="submission" date="2015-10" db="EMBL/GenBank/DDBJ databases">
        <authorList>
            <person name="Martinez-Garcia P.J."/>
            <person name="Crepeau M.W."/>
            <person name="Puiu D."/>
            <person name="Gonzalez-Ibeas D."/>
            <person name="Whalen J."/>
            <person name="Stevens K."/>
            <person name="Paul R."/>
            <person name="Butterfield T."/>
            <person name="Britton M."/>
            <person name="Reagan R."/>
            <person name="Chakraborty S."/>
            <person name="Walawage S.L."/>
            <person name="Vasquez-Gross H.A."/>
            <person name="Cardeno C."/>
            <person name="Famula R."/>
            <person name="Pratt K."/>
            <person name="Kuruganti S."/>
            <person name="Aradhya M.K."/>
            <person name="Leslie C.A."/>
            <person name="Dandekar A.M."/>
            <person name="Salzberg S.L."/>
            <person name="Wegrzyn J.L."/>
            <person name="Langley C.H."/>
            <person name="Neale D.B."/>
        </authorList>
    </citation>
    <scope>NUCLEOTIDE SEQUENCE</scope>
    <source>
        <tissue evidence="2">Leaves</tissue>
    </source>
</reference>
<dbReference type="InterPro" id="IPR018848">
    <property type="entry name" value="WIYLD_domain"/>
</dbReference>
<sequence>MNFPLTRSYFLRGNTRLDAALDAMRPYGFSEKLVQETVGELLNVYGGDDGWVFIEEVSYILLVETILEKLNAHTQEDAGSSQGKVEVAVDAEAPAVRPANGVTCPNSEAVEAVSQTNQATWQTNEALDTASEAHESQSMHCLPPAVTIQSKLPMDGLPTPSRRPYHGWISNDDDEDLVHLKPAPLQQSLAKLLTPVPSQESLVKFLDTLGRRRKRKTRWDVRPQDV</sequence>
<evidence type="ECO:0000313" key="3">
    <source>
        <dbReference type="Proteomes" id="UP000619265"/>
    </source>
</evidence>
<dbReference type="PANTHER" id="PTHR34271:SF1">
    <property type="entry name" value="NUCLEOLAR HISTONE METHYLTRANSFERASE-RELATED PROTEIN"/>
    <property type="match status" value="1"/>
</dbReference>
<organism evidence="2 3">
    <name type="scientific">Juglans regia</name>
    <name type="common">English walnut</name>
    <dbReference type="NCBI Taxonomy" id="51240"/>
    <lineage>
        <taxon>Eukaryota</taxon>
        <taxon>Viridiplantae</taxon>
        <taxon>Streptophyta</taxon>
        <taxon>Embryophyta</taxon>
        <taxon>Tracheophyta</taxon>
        <taxon>Spermatophyta</taxon>
        <taxon>Magnoliopsida</taxon>
        <taxon>eudicotyledons</taxon>
        <taxon>Gunneridae</taxon>
        <taxon>Pentapetalae</taxon>
        <taxon>rosids</taxon>
        <taxon>fabids</taxon>
        <taxon>Fagales</taxon>
        <taxon>Juglandaceae</taxon>
        <taxon>Juglans</taxon>
    </lineage>
</organism>
<dbReference type="EMBL" id="LIHL02000015">
    <property type="protein sequence ID" value="KAF5445580.1"/>
    <property type="molecule type" value="Genomic_DNA"/>
</dbReference>
<name>A0A833TA20_JUGRE</name>
<reference evidence="2" key="2">
    <citation type="submission" date="2020-03" db="EMBL/GenBank/DDBJ databases">
        <title>Walnut 2.0.</title>
        <authorList>
            <person name="Marrano A."/>
            <person name="Britton M."/>
            <person name="Zimin A.V."/>
            <person name="Zaini P.A."/>
            <person name="Workman R."/>
            <person name="Puiu D."/>
            <person name="Bianco L."/>
            <person name="Allen B.J."/>
            <person name="Troggio M."/>
            <person name="Leslie C.A."/>
            <person name="Timp W."/>
            <person name="Dendekar A."/>
            <person name="Salzberg S.L."/>
            <person name="Neale D.B."/>
        </authorList>
    </citation>
    <scope>NUCLEOTIDE SEQUENCE</scope>
    <source>
        <tissue evidence="2">Leaves</tissue>
    </source>
</reference>
<dbReference type="Proteomes" id="UP000619265">
    <property type="component" value="Unassembled WGS sequence"/>
</dbReference>
<feature type="domain" description="WIYLD" evidence="1">
    <location>
        <begin position="13"/>
        <end position="69"/>
    </location>
</feature>
<dbReference type="PANTHER" id="PTHR34271">
    <property type="entry name" value="NUCLEOLAR HISTONE METHYLTRANSFERASE-RELATED PROTEIN"/>
    <property type="match status" value="1"/>
</dbReference>
<gene>
    <name evidence="2" type="ORF">F2P56_034625</name>
</gene>
<evidence type="ECO:0000313" key="2">
    <source>
        <dbReference type="EMBL" id="KAF5445580.1"/>
    </source>
</evidence>
<dbReference type="AlphaFoldDB" id="A0A833TA20"/>
<dbReference type="Gene3D" id="1.10.8.850">
    <property type="entry name" value="Histone-lysine N methyltransferase , C-terminal domain-like"/>
    <property type="match status" value="1"/>
</dbReference>
<proteinExistence type="predicted"/>
<comment type="caution">
    <text evidence="2">The sequence shown here is derived from an EMBL/GenBank/DDBJ whole genome shotgun (WGS) entry which is preliminary data.</text>
</comment>
<dbReference type="Pfam" id="PF10440">
    <property type="entry name" value="WIYLD"/>
    <property type="match status" value="1"/>
</dbReference>